<proteinExistence type="predicted"/>
<sequence length="235" mass="26182">MTKLYSNLLYLLVVLTGCWNQSDYKVICAKFEDMDEPFNCRIVVPNDLSGKVPLVIAYHGVGDTPESMANYSKLDQLAAKHRFLLVYPDAKGRLWRVPRSDDPGHGESRDLDRFDLILREIESHYAIDPKQIYVVGMSQGATFVHGLIRNRPNLVAAVVAHSGTPSKGTDFSKGMTPILLIAGQNDLVHDAMEAAAQEYHDADTASEFVSVPGLGHEWSIDHNEAIWTFLSGIRR</sequence>
<dbReference type="InterPro" id="IPR050955">
    <property type="entry name" value="Plant_Biomass_Hydrol_Est"/>
</dbReference>
<evidence type="ECO:0000256" key="1">
    <source>
        <dbReference type="ARBA" id="ARBA00022729"/>
    </source>
</evidence>
<dbReference type="Pfam" id="PF02230">
    <property type="entry name" value="Abhydrolase_2"/>
    <property type="match status" value="1"/>
</dbReference>
<evidence type="ECO:0000259" key="3">
    <source>
        <dbReference type="Pfam" id="PF02230"/>
    </source>
</evidence>
<keyword evidence="1" id="KW-0732">Signal</keyword>
<organism evidence="4 5">
    <name type="scientific">Bremerella alba</name>
    <dbReference type="NCBI Taxonomy" id="980252"/>
    <lineage>
        <taxon>Bacteria</taxon>
        <taxon>Pseudomonadati</taxon>
        <taxon>Planctomycetota</taxon>
        <taxon>Planctomycetia</taxon>
        <taxon>Pirellulales</taxon>
        <taxon>Pirellulaceae</taxon>
        <taxon>Bremerella</taxon>
    </lineage>
</organism>
<name>A0A7V8V637_9BACT</name>
<reference evidence="4 5" key="1">
    <citation type="submission" date="2020-05" db="EMBL/GenBank/DDBJ databases">
        <title>Bremerella alba sp. nov., a novel planctomycete isolated from the surface of the macroalga Fucus spiralis.</title>
        <authorList>
            <person name="Godinho O."/>
            <person name="Botelho R."/>
            <person name="Albuquerque L."/>
            <person name="Wiegand S."/>
            <person name="Da Costa M.S."/>
            <person name="Lobo-Da-Cunha A."/>
            <person name="Jogler C."/>
            <person name="Lage O.M."/>
        </authorList>
    </citation>
    <scope>NUCLEOTIDE SEQUENCE [LARGE SCALE GENOMIC DNA]</scope>
    <source>
        <strain evidence="4 5">FF15</strain>
    </source>
</reference>
<comment type="caution">
    <text evidence="4">The sequence shown here is derived from an EMBL/GenBank/DDBJ whole genome shotgun (WGS) entry which is preliminary data.</text>
</comment>
<evidence type="ECO:0000313" key="5">
    <source>
        <dbReference type="Proteomes" id="UP000551616"/>
    </source>
</evidence>
<accession>A0A7V8V637</accession>
<dbReference type="PANTHER" id="PTHR43037:SF5">
    <property type="entry name" value="FERULOYL ESTERASE"/>
    <property type="match status" value="1"/>
</dbReference>
<dbReference type="RefSeq" id="WP_207397080.1">
    <property type="nucleotide sequence ID" value="NZ_JABRWO010000007.1"/>
</dbReference>
<keyword evidence="2" id="KW-0378">Hydrolase</keyword>
<dbReference type="GO" id="GO:0016787">
    <property type="term" value="F:hydrolase activity"/>
    <property type="evidence" value="ECO:0007669"/>
    <property type="project" value="UniProtKB-KW"/>
</dbReference>
<dbReference type="InterPro" id="IPR003140">
    <property type="entry name" value="PLipase/COase/thioEstase"/>
</dbReference>
<protein>
    <recommendedName>
        <fullName evidence="3">Phospholipase/carboxylesterase/thioesterase domain-containing protein</fullName>
    </recommendedName>
</protein>
<dbReference type="Gene3D" id="3.40.50.1820">
    <property type="entry name" value="alpha/beta hydrolase"/>
    <property type="match status" value="1"/>
</dbReference>
<gene>
    <name evidence="4" type="ORF">HOV93_28380</name>
</gene>
<dbReference type="SUPFAM" id="SSF53474">
    <property type="entry name" value="alpha/beta-Hydrolases"/>
    <property type="match status" value="1"/>
</dbReference>
<feature type="domain" description="Phospholipase/carboxylesterase/thioesterase" evidence="3">
    <location>
        <begin position="117"/>
        <end position="231"/>
    </location>
</feature>
<dbReference type="PROSITE" id="PS51257">
    <property type="entry name" value="PROKAR_LIPOPROTEIN"/>
    <property type="match status" value="1"/>
</dbReference>
<evidence type="ECO:0000256" key="2">
    <source>
        <dbReference type="ARBA" id="ARBA00022801"/>
    </source>
</evidence>
<dbReference type="Proteomes" id="UP000551616">
    <property type="component" value="Unassembled WGS sequence"/>
</dbReference>
<dbReference type="PANTHER" id="PTHR43037">
    <property type="entry name" value="UNNAMED PRODUCT-RELATED"/>
    <property type="match status" value="1"/>
</dbReference>
<dbReference type="AlphaFoldDB" id="A0A7V8V637"/>
<keyword evidence="5" id="KW-1185">Reference proteome</keyword>
<dbReference type="InterPro" id="IPR029058">
    <property type="entry name" value="AB_hydrolase_fold"/>
</dbReference>
<dbReference type="EMBL" id="JABRWO010000007">
    <property type="protein sequence ID" value="MBA2115654.1"/>
    <property type="molecule type" value="Genomic_DNA"/>
</dbReference>
<evidence type="ECO:0000313" key="4">
    <source>
        <dbReference type="EMBL" id="MBA2115654.1"/>
    </source>
</evidence>